<keyword evidence="2" id="KW-1185">Reference proteome</keyword>
<reference evidence="1 2" key="1">
    <citation type="submission" date="2024-06" db="EMBL/GenBank/DDBJ databases">
        <authorList>
            <person name="Kraege A."/>
            <person name="Thomma B."/>
        </authorList>
    </citation>
    <scope>NUCLEOTIDE SEQUENCE [LARGE SCALE GENOMIC DNA]</scope>
</reference>
<comment type="caution">
    <text evidence="1">The sequence shown here is derived from an EMBL/GenBank/DDBJ whole genome shotgun (WGS) entry which is preliminary data.</text>
</comment>
<organism evidence="1 2">
    <name type="scientific">Coccomyxa viridis</name>
    <dbReference type="NCBI Taxonomy" id="1274662"/>
    <lineage>
        <taxon>Eukaryota</taxon>
        <taxon>Viridiplantae</taxon>
        <taxon>Chlorophyta</taxon>
        <taxon>core chlorophytes</taxon>
        <taxon>Trebouxiophyceae</taxon>
        <taxon>Trebouxiophyceae incertae sedis</taxon>
        <taxon>Coccomyxaceae</taxon>
        <taxon>Coccomyxa</taxon>
    </lineage>
</organism>
<dbReference type="EMBL" id="CAXHTA020000019">
    <property type="protein sequence ID" value="CAL5229055.1"/>
    <property type="molecule type" value="Genomic_DNA"/>
</dbReference>
<gene>
    <name evidence="1" type="primary">g12304</name>
    <name evidence="1" type="ORF">VP750_LOCUS10961</name>
</gene>
<protein>
    <submittedName>
        <fullName evidence="1">G12304 protein</fullName>
    </submittedName>
</protein>
<sequence>MQASAFHGGMTKREKAAAAQRALSSLAWVARRTGIATTSLALASTLSAACAPSARAISLVTAASAADLSGLRGRFLVAEQLPALETLSIHGRYDTGAEVIDMSGYFPTMKVLALKWPARNHPGPPCPIAEDAFWEATEPGSNRKPTSCIYLRPAGTQELSIDELCTKVE</sequence>
<dbReference type="Proteomes" id="UP001497392">
    <property type="component" value="Unassembled WGS sequence"/>
</dbReference>
<evidence type="ECO:0000313" key="2">
    <source>
        <dbReference type="Proteomes" id="UP001497392"/>
    </source>
</evidence>
<name>A0ABP1GA09_9CHLO</name>
<evidence type="ECO:0000313" key="1">
    <source>
        <dbReference type="EMBL" id="CAL5229055.1"/>
    </source>
</evidence>
<accession>A0ABP1GA09</accession>
<proteinExistence type="predicted"/>